<organism evidence="9 10">
    <name type="scientific">Pestalotiopsis fici (strain W106-1 / CGMCC3.15140)</name>
    <dbReference type="NCBI Taxonomy" id="1229662"/>
    <lineage>
        <taxon>Eukaryota</taxon>
        <taxon>Fungi</taxon>
        <taxon>Dikarya</taxon>
        <taxon>Ascomycota</taxon>
        <taxon>Pezizomycotina</taxon>
        <taxon>Sordariomycetes</taxon>
        <taxon>Xylariomycetidae</taxon>
        <taxon>Amphisphaeriales</taxon>
        <taxon>Sporocadaceae</taxon>
        <taxon>Pestalotiopsis</taxon>
    </lineage>
</organism>
<dbReference type="GO" id="GO:0016705">
    <property type="term" value="F:oxidoreductase activity, acting on paired donors, with incorporation or reduction of molecular oxygen"/>
    <property type="evidence" value="ECO:0007669"/>
    <property type="project" value="InterPro"/>
</dbReference>
<dbReference type="Proteomes" id="UP000030651">
    <property type="component" value="Unassembled WGS sequence"/>
</dbReference>
<keyword evidence="8" id="KW-0472">Membrane</keyword>
<evidence type="ECO:0000256" key="6">
    <source>
        <dbReference type="ARBA" id="ARBA00023033"/>
    </source>
</evidence>
<evidence type="ECO:0000256" key="3">
    <source>
        <dbReference type="ARBA" id="ARBA00022617"/>
    </source>
</evidence>
<dbReference type="Gene3D" id="1.10.630.10">
    <property type="entry name" value="Cytochrome P450"/>
    <property type="match status" value="1"/>
</dbReference>
<dbReference type="SUPFAM" id="SSF48264">
    <property type="entry name" value="Cytochrome P450"/>
    <property type="match status" value="1"/>
</dbReference>
<protein>
    <submittedName>
        <fullName evidence="9">Uncharacterized protein</fullName>
    </submittedName>
</protein>
<dbReference type="GO" id="GO:0004497">
    <property type="term" value="F:monooxygenase activity"/>
    <property type="evidence" value="ECO:0007669"/>
    <property type="project" value="UniProtKB-KW"/>
</dbReference>
<dbReference type="HOGENOM" id="CLU_001570_14_0_1"/>
<dbReference type="InterPro" id="IPR002403">
    <property type="entry name" value="Cyt_P450_E_grp-IV"/>
</dbReference>
<dbReference type="PANTHER" id="PTHR24305:SF166">
    <property type="entry name" value="CYTOCHROME P450 12A4, MITOCHONDRIAL-RELATED"/>
    <property type="match status" value="1"/>
</dbReference>
<dbReference type="RefSeq" id="XP_007834541.1">
    <property type="nucleotide sequence ID" value="XM_007836350.1"/>
</dbReference>
<evidence type="ECO:0000256" key="2">
    <source>
        <dbReference type="ARBA" id="ARBA00010617"/>
    </source>
</evidence>
<keyword evidence="8" id="KW-0812">Transmembrane</keyword>
<dbReference type="GeneID" id="19272782"/>
<name>W3X2G2_PESFW</name>
<keyword evidence="4 7" id="KW-0479">Metal-binding</keyword>
<dbReference type="GO" id="GO:0005506">
    <property type="term" value="F:iron ion binding"/>
    <property type="evidence" value="ECO:0007669"/>
    <property type="project" value="InterPro"/>
</dbReference>
<sequence length="554" mass="63349">MTSASVDAGIHRALGLTESLSINLKNGPCMDAILYTRSLLDGLWQLHPATIFGYLIIASITIYAVAAGIYNKFYHPLARFPGPFLGGITSWYLVYVICSVPTYGLELHKKYGPIVRLAPNMLSFSDATLLPIVYNSAADKPRFYDSWMFGKTAAMFQSLDHRAHYAKKRLVAPCCSMNAMKTLHEKKITERIDELCEKIYERSTVKKQPLDFSEYLRFFLSDVWSHLVYGQPKGFVAEGRDVQGLLASIQGVYSMSAKAAVMTWLTPLLQNPWLRKHLWAHTQTFKCMDNLYSNFETMLSRRESNEKLKGEKLFFDDLSPEKNPNEFQFSKEDLKAEVITFTAATLDGVSAFISPLIDNLLTHPAEYARVVAEIRAADRAGRLSSPVVSYEETTELPFFMACIKETLRRDAPAQTILPRIVSKPGFELFDGKVYVPPGTQMGASPYIIHRDEEIFGKNPDEWQPKRWLREESGLSREAHDAQIRRMEKYGMWWGYGARECTGKYYATMEMQKLCVELLRRFDIREAPGKRFTHARWAVGMFWGQKLIFEDAKRK</sequence>
<dbReference type="KEGG" id="pfy:PFICI_07769"/>
<feature type="transmembrane region" description="Helical" evidence="8">
    <location>
        <begin position="82"/>
        <end position="104"/>
    </location>
</feature>
<dbReference type="InterPro" id="IPR001128">
    <property type="entry name" value="Cyt_P450"/>
</dbReference>
<evidence type="ECO:0000256" key="1">
    <source>
        <dbReference type="ARBA" id="ARBA00001971"/>
    </source>
</evidence>
<proteinExistence type="inferred from homology"/>
<gene>
    <name evidence="9" type="ORF">PFICI_07769</name>
</gene>
<dbReference type="OrthoDB" id="3934656at2759"/>
<evidence type="ECO:0000313" key="9">
    <source>
        <dbReference type="EMBL" id="ETS80240.1"/>
    </source>
</evidence>
<dbReference type="InParanoid" id="W3X2G2"/>
<comment type="similarity">
    <text evidence="2">Belongs to the cytochrome P450 family.</text>
</comment>
<accession>W3X2G2</accession>
<keyword evidence="6" id="KW-0503">Monooxygenase</keyword>
<dbReference type="PANTHER" id="PTHR24305">
    <property type="entry name" value="CYTOCHROME P450"/>
    <property type="match status" value="1"/>
</dbReference>
<dbReference type="InterPro" id="IPR036396">
    <property type="entry name" value="Cyt_P450_sf"/>
</dbReference>
<evidence type="ECO:0000256" key="7">
    <source>
        <dbReference type="PIRSR" id="PIRSR602403-1"/>
    </source>
</evidence>
<dbReference type="PRINTS" id="PR00465">
    <property type="entry name" value="EP450IV"/>
</dbReference>
<evidence type="ECO:0000256" key="8">
    <source>
        <dbReference type="SAM" id="Phobius"/>
    </source>
</evidence>
<comment type="cofactor">
    <cofactor evidence="1 7">
        <name>heme</name>
        <dbReference type="ChEBI" id="CHEBI:30413"/>
    </cofactor>
</comment>
<dbReference type="AlphaFoldDB" id="W3X2G2"/>
<evidence type="ECO:0000256" key="4">
    <source>
        <dbReference type="ARBA" id="ARBA00022723"/>
    </source>
</evidence>
<reference evidence="10" key="1">
    <citation type="journal article" date="2015" name="BMC Genomics">
        <title>Genomic and transcriptomic analysis of the endophytic fungus Pestalotiopsis fici reveals its lifestyle and high potential for synthesis of natural products.</title>
        <authorList>
            <person name="Wang X."/>
            <person name="Zhang X."/>
            <person name="Liu L."/>
            <person name="Xiang M."/>
            <person name="Wang W."/>
            <person name="Sun X."/>
            <person name="Che Y."/>
            <person name="Guo L."/>
            <person name="Liu G."/>
            <person name="Guo L."/>
            <person name="Wang C."/>
            <person name="Yin W.B."/>
            <person name="Stadler M."/>
            <person name="Zhang X."/>
            <person name="Liu X."/>
        </authorList>
    </citation>
    <scope>NUCLEOTIDE SEQUENCE [LARGE SCALE GENOMIC DNA]</scope>
    <source>
        <strain evidence="10">W106-1 / CGMCC3.15140</strain>
    </source>
</reference>
<dbReference type="GO" id="GO:0020037">
    <property type="term" value="F:heme binding"/>
    <property type="evidence" value="ECO:0007669"/>
    <property type="project" value="InterPro"/>
</dbReference>
<keyword evidence="3 7" id="KW-0349">Heme</keyword>
<keyword evidence="6" id="KW-0560">Oxidoreductase</keyword>
<feature type="binding site" description="axial binding residue" evidence="7">
    <location>
        <position position="500"/>
    </location>
    <ligand>
        <name>heme</name>
        <dbReference type="ChEBI" id="CHEBI:30413"/>
    </ligand>
    <ligandPart>
        <name>Fe</name>
        <dbReference type="ChEBI" id="CHEBI:18248"/>
    </ligandPart>
</feature>
<keyword evidence="8" id="KW-1133">Transmembrane helix</keyword>
<keyword evidence="10" id="KW-1185">Reference proteome</keyword>
<dbReference type="InterPro" id="IPR050121">
    <property type="entry name" value="Cytochrome_P450_monoxygenase"/>
</dbReference>
<dbReference type="Pfam" id="PF00067">
    <property type="entry name" value="p450"/>
    <property type="match status" value="1"/>
</dbReference>
<evidence type="ECO:0000256" key="5">
    <source>
        <dbReference type="ARBA" id="ARBA00023004"/>
    </source>
</evidence>
<feature type="transmembrane region" description="Helical" evidence="8">
    <location>
        <begin position="51"/>
        <end position="70"/>
    </location>
</feature>
<dbReference type="EMBL" id="KI912113">
    <property type="protein sequence ID" value="ETS80240.1"/>
    <property type="molecule type" value="Genomic_DNA"/>
</dbReference>
<dbReference type="eggNOG" id="KOG0158">
    <property type="taxonomic scope" value="Eukaryota"/>
</dbReference>
<keyword evidence="5 7" id="KW-0408">Iron</keyword>
<evidence type="ECO:0000313" key="10">
    <source>
        <dbReference type="Proteomes" id="UP000030651"/>
    </source>
</evidence>